<keyword evidence="3" id="KW-0808">Transferase</keyword>
<dbReference type="AlphaFoldDB" id="A0A1G7F588"/>
<dbReference type="EMBL" id="LT629688">
    <property type="protein sequence ID" value="SDE71013.1"/>
    <property type="molecule type" value="Genomic_DNA"/>
</dbReference>
<gene>
    <name evidence="1" type="ORF">SAMN04489747_0010</name>
    <name evidence="2" type="ORF">SAMN04489747_4149</name>
    <name evidence="3" type="ORF">SAMN04489747_4150</name>
</gene>
<accession>A0A1G7F588</accession>
<evidence type="ECO:0000313" key="2">
    <source>
        <dbReference type="EMBL" id="SDE71013.1"/>
    </source>
</evidence>
<dbReference type="NCBIfam" id="TIGR01444">
    <property type="entry name" value="fkbM_fam"/>
    <property type="match status" value="1"/>
</dbReference>
<dbReference type="Proteomes" id="UP000198546">
    <property type="component" value="Chromosome i"/>
</dbReference>
<dbReference type="SUPFAM" id="SSF53335">
    <property type="entry name" value="S-adenosyl-L-methionine-dependent methyltransferases"/>
    <property type="match status" value="1"/>
</dbReference>
<sequence>MAKVFLDIGAHIGETLAVVRDPKWHFDRIVCFEPAPVCWPRIEALADERVEICRFGLWSEDATMTLHNPGDVGASTAFDKNPITDSADCAFRDAAVWFAENVSDSDQVYAKINVEGAEADLIDRLFGSGELAKIDHLLVHFDVRKAPSLSHREPAVRAQLVASGVDFQSAEEIQFGGVIRGTRNWLQWVEGNRRTRDLRFKVLRRREHAVRRRLYPLKQRLLRSDVDVAKGERV</sequence>
<proteinExistence type="predicted"/>
<dbReference type="EMBL" id="LT629688">
    <property type="protein sequence ID" value="SDE71052.1"/>
    <property type="molecule type" value="Genomic_DNA"/>
</dbReference>
<evidence type="ECO:0000313" key="1">
    <source>
        <dbReference type="EMBL" id="SDD03234.1"/>
    </source>
</evidence>
<dbReference type="GO" id="GO:0008168">
    <property type="term" value="F:methyltransferase activity"/>
    <property type="evidence" value="ECO:0007669"/>
    <property type="project" value="UniProtKB-KW"/>
</dbReference>
<dbReference type="EMBL" id="LT629688">
    <property type="protein sequence ID" value="SDD03234.1"/>
    <property type="molecule type" value="Genomic_DNA"/>
</dbReference>
<dbReference type="GO" id="GO:0032259">
    <property type="term" value="P:methylation"/>
    <property type="evidence" value="ECO:0007669"/>
    <property type="project" value="UniProtKB-KW"/>
</dbReference>
<protein>
    <submittedName>
        <fullName evidence="3">Methyltransferase, FkbM family</fullName>
    </submittedName>
</protein>
<evidence type="ECO:0000313" key="4">
    <source>
        <dbReference type="Proteomes" id="UP000198546"/>
    </source>
</evidence>
<dbReference type="RefSeq" id="WP_090589436.1">
    <property type="nucleotide sequence ID" value="NZ_LT629688.1"/>
</dbReference>
<dbReference type="OrthoDB" id="4146890at2"/>
<evidence type="ECO:0000313" key="3">
    <source>
        <dbReference type="EMBL" id="SDE71052.1"/>
    </source>
</evidence>
<keyword evidence="3" id="KW-0489">Methyltransferase</keyword>
<dbReference type="Gene3D" id="3.40.50.150">
    <property type="entry name" value="Vaccinia Virus protein VP39"/>
    <property type="match status" value="1"/>
</dbReference>
<name>A0A1G7F588_9ACTN</name>
<dbReference type="STRING" id="675864.SAMN04489747_0010"/>
<dbReference type="InterPro" id="IPR029063">
    <property type="entry name" value="SAM-dependent_MTases_sf"/>
</dbReference>
<organism evidence="3 4">
    <name type="scientific">Auraticoccus monumenti</name>
    <dbReference type="NCBI Taxonomy" id="675864"/>
    <lineage>
        <taxon>Bacteria</taxon>
        <taxon>Bacillati</taxon>
        <taxon>Actinomycetota</taxon>
        <taxon>Actinomycetes</taxon>
        <taxon>Propionibacteriales</taxon>
        <taxon>Propionibacteriaceae</taxon>
        <taxon>Auraticoccus</taxon>
    </lineage>
</organism>
<reference evidence="3 4" key="1">
    <citation type="submission" date="2016-10" db="EMBL/GenBank/DDBJ databases">
        <authorList>
            <person name="de Groot N.N."/>
        </authorList>
    </citation>
    <scope>NUCLEOTIDE SEQUENCE [LARGE SCALE GENOMIC DNA]</scope>
    <source>
        <strain evidence="3 4">MON 2.2</strain>
    </source>
</reference>
<dbReference type="InterPro" id="IPR006342">
    <property type="entry name" value="FkbM_mtfrase"/>
</dbReference>
<keyword evidence="4" id="KW-1185">Reference proteome</keyword>